<dbReference type="SUPFAM" id="SSF82093">
    <property type="entry name" value="Heme chaperone CcmE"/>
    <property type="match status" value="1"/>
</dbReference>
<sequence length="151" mass="16519">MREESKTNDVLGGDCFSFNLHLHHRDSGSSHEKGDNVNKFATVIVLTTAFGLLGVLALSSTSYSSVSDILKTDRPTNVVVMGNVTKGSVHYNKTLEFRINNGIGEVRVIYSGYVRLDNVSGYGTVVVRGIYYPENRTIVANSVESKCPSKQ</sequence>
<dbReference type="GO" id="GO:0005886">
    <property type="term" value="C:plasma membrane"/>
    <property type="evidence" value="ECO:0007669"/>
    <property type="project" value="InterPro"/>
</dbReference>
<organism evidence="5">
    <name type="scientific">Geoglobus ahangari</name>
    <dbReference type="NCBI Taxonomy" id="113653"/>
    <lineage>
        <taxon>Archaea</taxon>
        <taxon>Methanobacteriati</taxon>
        <taxon>Methanobacteriota</taxon>
        <taxon>Archaeoglobi</taxon>
        <taxon>Archaeoglobales</taxon>
        <taxon>Archaeoglobaceae</taxon>
        <taxon>Geoglobus</taxon>
    </lineage>
</organism>
<dbReference type="InterPro" id="IPR036127">
    <property type="entry name" value="CcmE-like_sf"/>
</dbReference>
<dbReference type="InterPro" id="IPR004329">
    <property type="entry name" value="CcmE"/>
</dbReference>
<evidence type="ECO:0000256" key="1">
    <source>
        <dbReference type="ARBA" id="ARBA00004370"/>
    </source>
</evidence>
<keyword evidence="3" id="KW-1133">Transmembrane helix</keyword>
<dbReference type="Gene3D" id="2.40.50.140">
    <property type="entry name" value="Nucleic acid-binding proteins"/>
    <property type="match status" value="1"/>
</dbReference>
<dbReference type="GO" id="GO:0017004">
    <property type="term" value="P:cytochrome complex assembly"/>
    <property type="evidence" value="ECO:0007669"/>
    <property type="project" value="InterPro"/>
</dbReference>
<evidence type="ECO:0008006" key="7">
    <source>
        <dbReference type="Google" id="ProtNLM"/>
    </source>
</evidence>
<dbReference type="EMBL" id="DTPI01000033">
    <property type="protein sequence ID" value="HGE66858.1"/>
    <property type="molecule type" value="Genomic_DNA"/>
</dbReference>
<evidence type="ECO:0000313" key="4">
    <source>
        <dbReference type="EMBL" id="HGE66858.1"/>
    </source>
</evidence>
<evidence type="ECO:0000313" key="6">
    <source>
        <dbReference type="EMBL" id="HHF48145.1"/>
    </source>
</evidence>
<protein>
    <recommendedName>
        <fullName evidence="7">Cytochrome c-type biogenesis protein CcmE</fullName>
    </recommendedName>
</protein>
<reference evidence="5" key="1">
    <citation type="journal article" date="2020" name="mSystems">
        <title>Genome- and Community-Level Interaction Insights into Carbon Utilization and Element Cycling Functions of Hydrothermarchaeota in Hydrothermal Sediment.</title>
        <authorList>
            <person name="Zhou Z."/>
            <person name="Liu Y."/>
            <person name="Xu W."/>
            <person name="Pan J."/>
            <person name="Luo Z.H."/>
            <person name="Li M."/>
        </authorList>
    </citation>
    <scope>NUCLEOTIDE SEQUENCE [LARGE SCALE GENOMIC DNA]</scope>
    <source>
        <strain evidence="6">SpSt-10</strain>
        <strain evidence="5">SpSt-62</strain>
        <strain evidence="4">SpSt-97</strain>
    </source>
</reference>
<evidence type="ECO:0000256" key="2">
    <source>
        <dbReference type="ARBA" id="ARBA00023136"/>
    </source>
</evidence>
<gene>
    <name evidence="6" type="ORF">ENL48_02850</name>
    <name evidence="5" type="ORF">ENT89_04865</name>
    <name evidence="4" type="ORF">ENX77_07085</name>
</gene>
<dbReference type="GO" id="GO:0017003">
    <property type="term" value="P:protein-heme linkage"/>
    <property type="evidence" value="ECO:0007669"/>
    <property type="project" value="InterPro"/>
</dbReference>
<comment type="caution">
    <text evidence="5">The sequence shown here is derived from an EMBL/GenBank/DDBJ whole genome shotgun (WGS) entry which is preliminary data.</text>
</comment>
<name>A0A7C4S5W2_9EURY</name>
<dbReference type="EMBL" id="DRUC01000045">
    <property type="protein sequence ID" value="HHF48145.1"/>
    <property type="molecule type" value="Genomic_DNA"/>
</dbReference>
<proteinExistence type="predicted"/>
<dbReference type="AlphaFoldDB" id="A0A7C4S5W2"/>
<dbReference type="EMBL" id="DTAK01000037">
    <property type="protein sequence ID" value="HGU59491.1"/>
    <property type="molecule type" value="Genomic_DNA"/>
</dbReference>
<evidence type="ECO:0000313" key="5">
    <source>
        <dbReference type="EMBL" id="HGU59491.1"/>
    </source>
</evidence>
<dbReference type="InterPro" id="IPR012340">
    <property type="entry name" value="NA-bd_OB-fold"/>
</dbReference>
<accession>A0A7C4S5W2</accession>
<dbReference type="GO" id="GO:0020037">
    <property type="term" value="F:heme binding"/>
    <property type="evidence" value="ECO:0007669"/>
    <property type="project" value="InterPro"/>
</dbReference>
<keyword evidence="3" id="KW-0812">Transmembrane</keyword>
<comment type="subcellular location">
    <subcellularLocation>
        <location evidence="1">Membrane</location>
    </subcellularLocation>
</comment>
<keyword evidence="2 3" id="KW-0472">Membrane</keyword>
<dbReference type="Pfam" id="PF03100">
    <property type="entry name" value="CcmE"/>
    <property type="match status" value="1"/>
</dbReference>
<feature type="transmembrane region" description="Helical" evidence="3">
    <location>
        <begin position="40"/>
        <end position="58"/>
    </location>
</feature>
<evidence type="ECO:0000256" key="3">
    <source>
        <dbReference type="SAM" id="Phobius"/>
    </source>
</evidence>